<organism evidence="1 2">
    <name type="scientific">Candidatus Roizmanbacteria bacterium CG_4_10_14_0_8_um_filter_39_9</name>
    <dbReference type="NCBI Taxonomy" id="1974829"/>
    <lineage>
        <taxon>Bacteria</taxon>
        <taxon>Candidatus Roizmaniibacteriota</taxon>
    </lineage>
</organism>
<evidence type="ECO:0000313" key="1">
    <source>
        <dbReference type="EMBL" id="PIY69353.1"/>
    </source>
</evidence>
<dbReference type="SFLD" id="SFLDS00003">
    <property type="entry name" value="Haloacid_Dehalogenase"/>
    <property type="match status" value="1"/>
</dbReference>
<dbReference type="Pfam" id="PF00702">
    <property type="entry name" value="Hydrolase"/>
    <property type="match status" value="1"/>
</dbReference>
<reference evidence="2" key="1">
    <citation type="submission" date="2017-09" db="EMBL/GenBank/DDBJ databases">
        <title>Depth-based differentiation of microbial function through sediment-hosted aquifers and enrichment of novel symbionts in the deep terrestrial subsurface.</title>
        <authorList>
            <person name="Probst A.J."/>
            <person name="Ladd B."/>
            <person name="Jarett J.K."/>
            <person name="Geller-Mcgrath D.E."/>
            <person name="Sieber C.M.K."/>
            <person name="Emerson J.B."/>
            <person name="Anantharaman K."/>
            <person name="Thomas B.C."/>
            <person name="Malmstrom R."/>
            <person name="Stieglmeier M."/>
            <person name="Klingl A."/>
            <person name="Woyke T."/>
            <person name="Ryan C.M."/>
            <person name="Banfield J.F."/>
        </authorList>
    </citation>
    <scope>NUCLEOTIDE SEQUENCE [LARGE SCALE GENOMIC DNA]</scope>
</reference>
<dbReference type="GO" id="GO:0008967">
    <property type="term" value="F:phosphoglycolate phosphatase activity"/>
    <property type="evidence" value="ECO:0007669"/>
    <property type="project" value="TreeGrafter"/>
</dbReference>
<dbReference type="Gene3D" id="3.40.50.1000">
    <property type="entry name" value="HAD superfamily/HAD-like"/>
    <property type="match status" value="1"/>
</dbReference>
<dbReference type="InterPro" id="IPR050155">
    <property type="entry name" value="HAD-like_hydrolase_sf"/>
</dbReference>
<dbReference type="AlphaFoldDB" id="A0A2M7QEQ9"/>
<comment type="caution">
    <text evidence="1">The sequence shown here is derived from an EMBL/GenBank/DDBJ whole genome shotgun (WGS) entry which is preliminary data.</text>
</comment>
<dbReference type="SUPFAM" id="SSF56784">
    <property type="entry name" value="HAD-like"/>
    <property type="match status" value="1"/>
</dbReference>
<dbReference type="GO" id="GO:0006281">
    <property type="term" value="P:DNA repair"/>
    <property type="evidence" value="ECO:0007669"/>
    <property type="project" value="TreeGrafter"/>
</dbReference>
<evidence type="ECO:0000313" key="2">
    <source>
        <dbReference type="Proteomes" id="UP000230108"/>
    </source>
</evidence>
<dbReference type="GO" id="GO:0005829">
    <property type="term" value="C:cytosol"/>
    <property type="evidence" value="ECO:0007669"/>
    <property type="project" value="TreeGrafter"/>
</dbReference>
<proteinExistence type="predicted"/>
<accession>A0A2M7QEQ9</accession>
<dbReference type="Proteomes" id="UP000230108">
    <property type="component" value="Unassembled WGS sequence"/>
</dbReference>
<dbReference type="InterPro" id="IPR036412">
    <property type="entry name" value="HAD-like_sf"/>
</dbReference>
<dbReference type="PANTHER" id="PTHR43434">
    <property type="entry name" value="PHOSPHOGLYCOLATE PHOSPHATASE"/>
    <property type="match status" value="1"/>
</dbReference>
<name>A0A2M7QEQ9_9BACT</name>
<dbReference type="EMBL" id="PFLF01000031">
    <property type="protein sequence ID" value="PIY69353.1"/>
    <property type="molecule type" value="Genomic_DNA"/>
</dbReference>
<gene>
    <name evidence="1" type="ORF">COY90_01110</name>
</gene>
<sequence length="278" mass="30979">MINFKVEGAIFDIDDTLLDNKSSNPETALHERARLVAVHEIGKRHSIQKLIELSIQDNSNAFLNAPVHTLEAAVWEIFLMTGVADSRAINSTHPLLKEIVTIKDKLYKDILLHEGEEVPGAVAFVRALAISGVDKLAIASTAIRRDIDIFLMKTGLKPLFPEYRIKSKESTTHPKPNPEIFNIAFISLNILEQMRGQVCAFEDDPRGVMAAKSAGLFTCAITTRFSKDFLLSREAPPDLVAESFQEFAEYFDIKDAFNSFNKPEIGSNYRANRDASGL</sequence>
<dbReference type="PANTHER" id="PTHR43434:SF1">
    <property type="entry name" value="PHOSPHOGLYCOLATE PHOSPHATASE"/>
    <property type="match status" value="1"/>
</dbReference>
<dbReference type="InterPro" id="IPR023214">
    <property type="entry name" value="HAD_sf"/>
</dbReference>
<protein>
    <recommendedName>
        <fullName evidence="3">HAD family phosphatase</fullName>
    </recommendedName>
</protein>
<evidence type="ECO:0008006" key="3">
    <source>
        <dbReference type="Google" id="ProtNLM"/>
    </source>
</evidence>
<dbReference type="CDD" id="cd07505">
    <property type="entry name" value="HAD_BPGM-like"/>
    <property type="match status" value="1"/>
</dbReference>
<dbReference type="SFLD" id="SFLDG01129">
    <property type="entry name" value="C1.5:_HAD__Beta-PGM__Phosphata"/>
    <property type="match status" value="1"/>
</dbReference>